<evidence type="ECO:0000259" key="8">
    <source>
        <dbReference type="Pfam" id="PF10495"/>
    </source>
</evidence>
<feature type="coiled-coil region" evidence="6">
    <location>
        <begin position="38"/>
        <end position="72"/>
    </location>
</feature>
<feature type="coiled-coil region" evidence="6">
    <location>
        <begin position="1608"/>
        <end position="1635"/>
    </location>
</feature>
<keyword evidence="10" id="KW-1185">Reference proteome</keyword>
<dbReference type="InterPro" id="IPR019528">
    <property type="entry name" value="PACT_domain"/>
</dbReference>
<feature type="coiled-coil region" evidence="6">
    <location>
        <begin position="1302"/>
        <end position="1470"/>
    </location>
</feature>
<keyword evidence="5" id="KW-0206">Cytoskeleton</keyword>
<feature type="coiled-coil region" evidence="6">
    <location>
        <begin position="2760"/>
        <end position="2808"/>
    </location>
</feature>
<feature type="coiled-coil region" evidence="6">
    <location>
        <begin position="1228"/>
        <end position="1269"/>
    </location>
</feature>
<keyword evidence="4 6" id="KW-0175">Coiled coil</keyword>
<feature type="compositionally biased region" description="Polar residues" evidence="7">
    <location>
        <begin position="1493"/>
        <end position="1513"/>
    </location>
</feature>
<comment type="caution">
    <text evidence="9">The sequence shown here is derived from an EMBL/GenBank/DDBJ whole genome shotgun (WGS) entry which is preliminary data.</text>
</comment>
<feature type="coiled-coil region" evidence="6">
    <location>
        <begin position="3566"/>
        <end position="3753"/>
    </location>
</feature>
<evidence type="ECO:0000256" key="3">
    <source>
        <dbReference type="ARBA" id="ARBA00022553"/>
    </source>
</evidence>
<sequence>YQFNAEKAALEERHVAEMALAAQSSTAGDLTADGKHQLESLHSQLQETSEARANLEKEMAELKQSFALEEELSKQKTAVLQEQLEAACKEKLVYEEESRSNFEEELTVYKQQIENLNFQLQEASKAEIKYSEQLDERKKAFEAELLSLRQSHEIELSVYKDQVGKLKLQLQEASKAEANYCSQLAECKKTHEAKLETVQQSHEMELASYKQRTEAMNLQLRELPDAEESFAKVLAAHKQCFESEISRCKEEIKALRTEIQRILVNEDILRKEKTEILESHSVTVSSYEEQLAYLKSLVQTAEEAAVNHERDLSSLKRQLEDSSNANEICMKEVKSYKEDVVTLKTQLEDALKVGERFKQGFAACKKAHEEEINVLKQTDESQCAEKAATAKCQSNETELAFCMQQIEFINSRLHDASEAEKCHILEIAACQTRLEDYKEQVMSLNQRFREAAIYAEENFSKEMTSKNQEIETLLACLQEVSTLEAKYKDQMLSAQQEIESLKRQLNEKADLEKKSVIEMASCQEKLTAYMHEVQALKTVAASQDELQAYKQQAETLKERLGYEVSQLQDSHEAQLKIIEEEHAVQVALFNKQVGDLTARLSELTKANEMLEQEKSLYRDSHTLEVDRYKQQLDELNTHFQMCRKNEEMHVTALADCREQLNVYKNQVELLNTKVKDDMCQMKILHTKEVNDLRDELQHLKNIKATLEAEVSCLSEAVRHRDDCSKSQLEEVTVQFLKAQSLFAAKEEVENAYERRIYDLQADLNKGNQSVEQIKGENDQLYEINVQYLKLQGLLAAKEESERLLIEHVTELEQALCITTKELEQAKQEGAQITQKSAKAEESLKKLKFEEDDILEKCMHLESQSEKLMVEKEVNERKLEDLASQILELKTSSTMGESGSSDLSPVTEARAGILLLPLEHAGVTNLNASSSQATVNGIDNTVGENCIGGGVEISESVPLKRQKLYAVNIPEPGVSLCPSKWMGRLIALEREKRDLASQFETLRLKFQEKELQERLHSEEKHEARLHCKELEDRLYRLENIRIERDLSIRENSDLQLKVLELEHENATFQKLQKALNLQLTEEKMANEEKLYQGIKEQLGSIVDEKSSATIENLIHELECKAKEIVYWKEILRSQEQTCQLLREKILTLEKSKAKDATRINMYHDELARVQSELDESWKRLKAVKEELGTSKKELAMLHLQKQQLESSNSRLLHMSTSHAEITPVYASSQQDLHNMLEDLSLEVAALKNLLKEEQDRNEKLSLELEEIRNSGRVAIHLGVTDTNSHNNSGSGMLELKHKLELILKSNTELVAEKETLLEKLRNQQQYIGKLQQAGRHEEVDSWMSVLDRQQSDLMAELQAYREQHKGLAELVGSAGVLQETLFGQKQELLQKLEEKSIIEEKLESERAELKSAQFKIQMLEQQIMEKDKISQELTRQKRLLEEDLHEIEDRLRDQEDRLQTQKLALEAEIRDRDLRVRHWQLELRAKQVEVNSEKTLQGLDQQSTQDAAESSQSGEQERLEFFRSQLEEVHQQAVGRLRLHMEEQFAMREMELQKNFASEVFTLQQQHKEQLTGIQQQLDAKVKELQSFMGSELLNQLGISQDLFMKLEADKISLLKEQQRTELEDMKNNVDEQQTNIYCVLKEKFEKFAEQQIAIALKIIQDEHDAIHQQSVSSLIMKHSAEMKALQAKLESQRQEELMLFHQDLNKKHNDELNEITKGLKLEISLLKQSHDARSSRSSVQQLKQDMCMEYSSTLKGWIQTWYSDCQEQLGALNKQIYKMWEQEESVGQEVDADKPAKISVTPADVRSLLESKEQLLSQAEVLHTEVARYHMQALHSLQTQLDAEHANLVEKVEQMKKTVQEGTTVASLQDQIGKLVAEREELQVKHRLAVDTLSYEHSVEVAKLHDLVADMKSENISGLTELRQQMEAKHTKEMEELRQYFEKKCADVEKHYSEEVFSQHSRKLSGSSSGLENELVSDMYYAGGHDSQHLPALTPVCDPCSVEPSFTDTEERYQVDFEKRLVEYRDQFERFKLELEEKYQNEMELVREEYESKVEDIVRNLSNTHKTEIKNMESKHAKDIQNLKEKLQLESARELSNVRMEYANEVEKVRLEMADEHRKELECLRVVFEVELKNQIENLTLCMKQREEEHLAVMKSELLSKHVEDIQKLESSFGDEIRATGTETDCQQVDVEHKIQADVKQQCEEEYKRRLVEMRNEMRDEHAKELETRIEAERRLMTDHFEKLTTMLKTMAEEEQDKLMAQQNEVILNFVKQHQQDLQGLKMQYEADVQAIRAECAVQVQELKDKHKQDGGALQDEVARLTEIVATSGVSVDQSHGAAALDLATTNKMASLHTVQQLQDEIREKDAKFASAISEMEEVHKSELQHVRVQCERQLRDEVERARHDVTRALEEQTQALLSSGSADPSCPSELLQLQEKFAVQYKQQLAVLKEEHAKEVAQLKNDYETQLKTLEKKYSHEGVMTAETMEHELETSKLAVKIKSGDPAECAVTDIEQLIRERDGLRKMTGTLRYLLGELVAYFTACEEELNNTLIGELLRVEPGPSNNCGELSENISEANDQALLSVSENTCHKSDVSTEAKNGNSRTENGETVSVEYAVTSPQKIETLMAADHSIYDEASLASCNLSHSLVPVNSSALGTHRVHFAPDASSIISLIDEDKLLDYIQMNRDLSVDFRSELGNCLERLKAEALTVLGLSSAVPKTVQVTRDAVIFLEEKVNILTQRLDVEVKGKDELLRQLGSAEGKERECALLQENLENLKTLKEGLELDLQAARTRVVELEQELLKREDVTEGFGESIQPGLTRGLHNMAHLQDKARSVLSERTLGDHKSPYLPLIEELCREGDRLLEEARKERDDLQQQAEVADKQLRATHLFLEEQAAEREQERDDFLQEIAKLQEQVREQDHERVEREHLAKEDALEDSEQVIGVQTVEALELQVKDAASLQKDFDLKKEELEMELKAAVDKIWVLRDIIGELESQLEAKIQHEVTLQQQLHDLHAILEQHSKTQQELTEELDSLRLDSGKSQLTEHISHLEEQLRKHRLHVEQFQSNSTAVQQMKAQLRDLQETVDKKTKDLELFHATVSSASCSSPSEDVSIREQLDAFRCDTPEERRSALSPVCLPLDELHRLQEKLLHHSRAEEVALKRVRDLEMQLKRVKKSEEEVAAERDVLQERVEQQLLRISALQSRVDEQRQKDDRLLKEANMELQMKICDQDQEITMLHEKIENKELEVKELKATLQETRRIMKAHEKEWRTKMNEELKTIKNLSETCRRLRAEKSTLEVLNSQDTTSGLRDEMRHHTADTTDGMLTLDKDDMLYTSKRDILSSGSEKDFEDKNVETMLIKKDREIVSLRNQLAVRNLLFVMYFRSQFVDLEENVRQEQKCVREVQESLNQEQKLRRELQNRVELQSRSLTELEEKRDALQWRCSFLEDQLGEFVFKLEEETARTNQLQIDLQRGQNTVKDLQAVLEDERRHARDAKLMDAALIEDLRVKLDSVLDNETRRQLQAEQVKQTQESVHWKGTPQKVCACTQTTSLSSQTPSFYKDKLQLEKERRAKLELELQREKQRGEELETALEKERQLGHQKLEIEKEIIQELKRELLIVEGQRDSLNTQLIHVRKQVNLSRVETDALERRVRVLQNAEAQRQRNRLLEQEEMDINRRELQKAQSLQFDQEQKIIDLEHEVSRLKQELLERKSQMVATGHDQDTAKWRQEVERLKEDLQNSRAREQQLSRKLSSSTGVPSPVLEKFTNVNVMLEQHVTENAEVAITLSRLMEERQRLQLRVKELEEQLNIVAKSKAADSTDSVHVAFAAERALWAQEKAALKLALAQAEADAIHGCRIGGDTDTSDRIRHLFWKYLRSESYRKALMWQKRYLLLVLGGYQEAEAITVSRLAQLSGVQESMLYRQQAVPQKKPRTRFKTAAIVIIALSRMHYLVRRWQHKRCIGSGTVLTRGLSESTLSSFHGKYSGPRRRGSSASINSSRIPRAPAQGHDPLSPPSRDQPMMQRSTESIPVSLLRPSHVAEFVDRFDELQRRLGLSLPTSPP</sequence>
<feature type="coiled-coil region" evidence="6">
    <location>
        <begin position="3165"/>
        <end position="3302"/>
    </location>
</feature>
<dbReference type="Pfam" id="PF10495">
    <property type="entry name" value="PACT_coil_coil"/>
    <property type="match status" value="1"/>
</dbReference>
<feature type="coiled-coil region" evidence="6">
    <location>
        <begin position="2021"/>
        <end position="2056"/>
    </location>
</feature>
<feature type="coiled-coil region" evidence="6">
    <location>
        <begin position="2355"/>
        <end position="2474"/>
    </location>
</feature>
<dbReference type="Gene3D" id="1.20.5.340">
    <property type="match status" value="1"/>
</dbReference>
<feature type="domain" description="Pericentrin/AKAP-450 centrosomal targeting" evidence="8">
    <location>
        <begin position="3876"/>
        <end position="3958"/>
    </location>
</feature>
<feature type="coiled-coil region" evidence="6">
    <location>
        <begin position="593"/>
        <end position="716"/>
    </location>
</feature>
<feature type="coiled-coil region" evidence="6">
    <location>
        <begin position="99"/>
        <end position="176"/>
    </location>
</feature>
<dbReference type="PANTHER" id="PTHR44981:SF2">
    <property type="entry name" value="PERICENTRIN-LIKE PROTEIN, ISOFORM F"/>
    <property type="match status" value="1"/>
</dbReference>
<dbReference type="Proteomes" id="UP000502823">
    <property type="component" value="Unassembled WGS sequence"/>
</dbReference>
<feature type="non-terminal residue" evidence="9">
    <location>
        <position position="1"/>
    </location>
</feature>
<dbReference type="InParanoid" id="A0A6L2PWC7"/>
<evidence type="ECO:0000313" key="10">
    <source>
        <dbReference type="Proteomes" id="UP000502823"/>
    </source>
</evidence>
<proteinExistence type="predicted"/>
<organism evidence="9 10">
    <name type="scientific">Coptotermes formosanus</name>
    <name type="common">Formosan subterranean termite</name>
    <dbReference type="NCBI Taxonomy" id="36987"/>
    <lineage>
        <taxon>Eukaryota</taxon>
        <taxon>Metazoa</taxon>
        <taxon>Ecdysozoa</taxon>
        <taxon>Arthropoda</taxon>
        <taxon>Hexapoda</taxon>
        <taxon>Insecta</taxon>
        <taxon>Pterygota</taxon>
        <taxon>Neoptera</taxon>
        <taxon>Polyneoptera</taxon>
        <taxon>Dictyoptera</taxon>
        <taxon>Blattodea</taxon>
        <taxon>Blattoidea</taxon>
        <taxon>Termitoidae</taxon>
        <taxon>Rhinotermitidae</taxon>
        <taxon>Coptotermes</taxon>
    </lineage>
</organism>
<evidence type="ECO:0000256" key="1">
    <source>
        <dbReference type="ARBA" id="ARBA00004300"/>
    </source>
</evidence>
<reference evidence="10" key="1">
    <citation type="submission" date="2020-01" db="EMBL/GenBank/DDBJ databases">
        <title>Draft genome sequence of the Termite Coptotermes fromosanus.</title>
        <authorList>
            <person name="Itakura S."/>
            <person name="Yosikawa Y."/>
            <person name="Umezawa K."/>
        </authorList>
    </citation>
    <scope>NUCLEOTIDE SEQUENCE [LARGE SCALE GENOMIC DNA]</scope>
</reference>
<evidence type="ECO:0000256" key="4">
    <source>
        <dbReference type="ARBA" id="ARBA00023054"/>
    </source>
</evidence>
<accession>A0A6L2PWC7</accession>
<gene>
    <name evidence="9" type="ORF">Cfor_03220</name>
</gene>
<evidence type="ECO:0000256" key="6">
    <source>
        <dbReference type="SAM" id="Coils"/>
    </source>
</evidence>
<name>A0A6L2PWC7_COPFO</name>
<keyword evidence="2" id="KW-0963">Cytoplasm</keyword>
<feature type="coiled-coil region" evidence="6">
    <location>
        <begin position="3403"/>
        <end position="3493"/>
    </location>
</feature>
<evidence type="ECO:0000256" key="5">
    <source>
        <dbReference type="ARBA" id="ARBA00023212"/>
    </source>
</evidence>
<evidence type="ECO:0000313" key="9">
    <source>
        <dbReference type="EMBL" id="GFG36524.1"/>
    </source>
</evidence>
<protein>
    <recommendedName>
        <fullName evidence="8">Pericentrin/AKAP-450 centrosomal targeting domain-containing protein</fullName>
    </recommendedName>
</protein>
<feature type="coiled-coil region" evidence="6">
    <location>
        <begin position="238"/>
        <end position="325"/>
    </location>
</feature>
<comment type="subcellular location">
    <subcellularLocation>
        <location evidence="1">Cytoplasm</location>
        <location evidence="1">Cytoskeleton</location>
        <location evidence="1">Microtubule organizing center</location>
        <location evidence="1">Centrosome</location>
    </subcellularLocation>
</comment>
<feature type="coiled-coil region" evidence="6">
    <location>
        <begin position="3019"/>
        <end position="3093"/>
    </location>
</feature>
<dbReference type="GO" id="GO:0007165">
    <property type="term" value="P:signal transduction"/>
    <property type="evidence" value="ECO:0007669"/>
    <property type="project" value="InterPro"/>
</dbReference>
<feature type="coiled-coil region" evidence="6">
    <location>
        <begin position="484"/>
        <end position="514"/>
    </location>
</feature>
<keyword evidence="3" id="KW-0597">Phosphoprotein</keyword>
<feature type="coiled-coil region" evidence="6">
    <location>
        <begin position="2204"/>
        <end position="2235"/>
    </location>
</feature>
<dbReference type="InterPro" id="IPR028745">
    <property type="entry name" value="AKAP9/Pericentrin"/>
</dbReference>
<dbReference type="GO" id="GO:0005813">
    <property type="term" value="C:centrosome"/>
    <property type="evidence" value="ECO:0007669"/>
    <property type="project" value="UniProtKB-SubCell"/>
</dbReference>
<feature type="coiled-coil region" evidence="6">
    <location>
        <begin position="3782"/>
        <end position="3816"/>
    </location>
</feature>
<dbReference type="GO" id="GO:0060090">
    <property type="term" value="F:molecular adaptor activity"/>
    <property type="evidence" value="ECO:0007669"/>
    <property type="project" value="InterPro"/>
</dbReference>
<dbReference type="EMBL" id="BLKM01012464">
    <property type="protein sequence ID" value="GFG36524.1"/>
    <property type="molecule type" value="Genomic_DNA"/>
</dbReference>
<feature type="coiled-coil region" evidence="6">
    <location>
        <begin position="2092"/>
        <end position="2149"/>
    </location>
</feature>
<feature type="coiled-coil region" evidence="6">
    <location>
        <begin position="2854"/>
        <end position="2924"/>
    </location>
</feature>
<feature type="region of interest" description="Disordered" evidence="7">
    <location>
        <begin position="3981"/>
        <end position="4034"/>
    </location>
</feature>
<dbReference type="GO" id="GO:0005737">
    <property type="term" value="C:cytoplasm"/>
    <property type="evidence" value="ECO:0007669"/>
    <property type="project" value="UniProtKB-ARBA"/>
</dbReference>
<feature type="region of interest" description="Disordered" evidence="7">
    <location>
        <begin position="1493"/>
        <end position="1516"/>
    </location>
</feature>
<evidence type="ECO:0000256" key="7">
    <source>
        <dbReference type="SAM" id="MobiDB-lite"/>
    </source>
</evidence>
<dbReference type="PANTHER" id="PTHR44981">
    <property type="entry name" value="PERICENTRIN-LIKE PROTEIN, ISOFORM F"/>
    <property type="match status" value="1"/>
</dbReference>
<dbReference type="OrthoDB" id="8197947at2759"/>
<evidence type="ECO:0000256" key="2">
    <source>
        <dbReference type="ARBA" id="ARBA00022490"/>
    </source>
</evidence>